<dbReference type="EMBL" id="ML977579">
    <property type="protein sequence ID" value="KAF2002066.1"/>
    <property type="molecule type" value="Genomic_DNA"/>
</dbReference>
<sequence>MAASSKKGVNAGISDCEGKIFRWYNNIAYTCLGAGFLCIIAGIITLIDAVQQEKHKNKANATREFSWGAAWDANENSIDNNWTDCILRKNALPGGVVGLLILFGIVSSVAWYATSVATKKLLSINATSRLGKGIRQRDLSAIFEFRFSKSWFLWRWNLWLSSLFTILCFICFVSVGLTYRLAFTPRLMKHRYEISGRMSPLLGCNPQTYYSSLDDYYGTDEEQHFLGLFGSLAFLQDPIERANAFNDVQQPVTNGWNVSAAWLSRNEHDDRSFLDFTFMVPTGYAYWTAPFFMAISQPVIGSKPILGPRLNQTQTLAVKDHPTCGPLLQLCRETDCLWLGLATGDIWVQQMWGLVMVAPANKFIIDYAEFTPRDATCPLVLDPNVYQLIAKELEVDVPTMHMPFDTFSRTVAQNLILAHLMSNVSLIPNSTAEHLKNLGMMTNGTTCGRPTTHINGTLVYKQREGYFQQWEFGTATGLVLWGILLLLASFPNASFVVAQTIDQWMSFGADIGADQMQGASSGRKSASSETVFRVVTEERDDGTGRVTLTDKNAGVLRCDSRPRLRYGLRYE</sequence>
<feature type="transmembrane region" description="Helical" evidence="1">
    <location>
        <begin position="27"/>
        <end position="50"/>
    </location>
</feature>
<protein>
    <submittedName>
        <fullName evidence="2">Uncharacterized protein</fullName>
    </submittedName>
</protein>
<evidence type="ECO:0000313" key="3">
    <source>
        <dbReference type="Proteomes" id="UP000799779"/>
    </source>
</evidence>
<accession>A0A6A5WWR1</accession>
<dbReference type="OrthoDB" id="3728998at2759"/>
<keyword evidence="1" id="KW-0472">Membrane</keyword>
<keyword evidence="3" id="KW-1185">Reference proteome</keyword>
<proteinExistence type="predicted"/>
<organism evidence="2 3">
    <name type="scientific">Amniculicola lignicola CBS 123094</name>
    <dbReference type="NCBI Taxonomy" id="1392246"/>
    <lineage>
        <taxon>Eukaryota</taxon>
        <taxon>Fungi</taxon>
        <taxon>Dikarya</taxon>
        <taxon>Ascomycota</taxon>
        <taxon>Pezizomycotina</taxon>
        <taxon>Dothideomycetes</taxon>
        <taxon>Pleosporomycetidae</taxon>
        <taxon>Pleosporales</taxon>
        <taxon>Amniculicolaceae</taxon>
        <taxon>Amniculicola</taxon>
    </lineage>
</organism>
<feature type="transmembrane region" description="Helical" evidence="1">
    <location>
        <begin position="470"/>
        <end position="490"/>
    </location>
</feature>
<name>A0A6A5WWR1_9PLEO</name>
<feature type="transmembrane region" description="Helical" evidence="1">
    <location>
        <begin position="91"/>
        <end position="113"/>
    </location>
</feature>
<feature type="transmembrane region" description="Helical" evidence="1">
    <location>
        <begin position="158"/>
        <end position="182"/>
    </location>
</feature>
<evidence type="ECO:0000313" key="2">
    <source>
        <dbReference type="EMBL" id="KAF2002066.1"/>
    </source>
</evidence>
<dbReference type="Proteomes" id="UP000799779">
    <property type="component" value="Unassembled WGS sequence"/>
</dbReference>
<reference evidence="2" key="1">
    <citation type="journal article" date="2020" name="Stud. Mycol.">
        <title>101 Dothideomycetes genomes: a test case for predicting lifestyles and emergence of pathogens.</title>
        <authorList>
            <person name="Haridas S."/>
            <person name="Albert R."/>
            <person name="Binder M."/>
            <person name="Bloem J."/>
            <person name="Labutti K."/>
            <person name="Salamov A."/>
            <person name="Andreopoulos B."/>
            <person name="Baker S."/>
            <person name="Barry K."/>
            <person name="Bills G."/>
            <person name="Bluhm B."/>
            <person name="Cannon C."/>
            <person name="Castanera R."/>
            <person name="Culley D."/>
            <person name="Daum C."/>
            <person name="Ezra D."/>
            <person name="Gonzalez J."/>
            <person name="Henrissat B."/>
            <person name="Kuo A."/>
            <person name="Liang C."/>
            <person name="Lipzen A."/>
            <person name="Lutzoni F."/>
            <person name="Magnuson J."/>
            <person name="Mondo S."/>
            <person name="Nolan M."/>
            <person name="Ohm R."/>
            <person name="Pangilinan J."/>
            <person name="Park H.-J."/>
            <person name="Ramirez L."/>
            <person name="Alfaro M."/>
            <person name="Sun H."/>
            <person name="Tritt A."/>
            <person name="Yoshinaga Y."/>
            <person name="Zwiers L.-H."/>
            <person name="Turgeon B."/>
            <person name="Goodwin S."/>
            <person name="Spatafora J."/>
            <person name="Crous P."/>
            <person name="Grigoriev I."/>
        </authorList>
    </citation>
    <scope>NUCLEOTIDE SEQUENCE</scope>
    <source>
        <strain evidence="2">CBS 123094</strain>
    </source>
</reference>
<gene>
    <name evidence="2" type="ORF">P154DRAFT_562200</name>
</gene>
<keyword evidence="1" id="KW-0812">Transmembrane</keyword>
<keyword evidence="1" id="KW-1133">Transmembrane helix</keyword>
<dbReference type="AlphaFoldDB" id="A0A6A5WWR1"/>
<evidence type="ECO:0000256" key="1">
    <source>
        <dbReference type="SAM" id="Phobius"/>
    </source>
</evidence>